<dbReference type="GO" id="GO:0005634">
    <property type="term" value="C:nucleus"/>
    <property type="evidence" value="ECO:0007669"/>
    <property type="project" value="UniProtKB-SubCell"/>
</dbReference>
<evidence type="ECO:0000313" key="15">
    <source>
        <dbReference type="Proteomes" id="UP001187531"/>
    </source>
</evidence>
<sequence>MAWKNRSKKRQGESKNKSKAERPNKPKPEHYEDIIKENADFEKYYKTQGIVSNEEWPEFLAALQSPLPTTFRLTGYKSQAEALLRIIKGNYFQDLMKVEGEEQVVPKNLPWYPDDFGWHLNLSRKDIRKNQTMFRLHNFLIAETATGNISRQEAVSMIPPLVLDVKPHHKVLDMCAAPGSKTAQLIEMLHANEDDVIPSGLVVANDADNKRCYMLVHQTKRLQSPCFVIINHDATVLPNIEVSHDGDKKLPLKFDRILCDVPCSGDGTLRKNFDVWAKFNTANGNNLHGIQYRIAKRGVELLEAGGQMVYSTCSLNPVEDEAVIARLIKWGKGSLELGDASENVKGLLYRKGISHWIPMNREMQEFKNFEEVPEKDANLIRPHLFPPTPEEAESLHLDRCIRVLPHLQDTGGFFVALIKKVKPLPWEKDPSDPWAAVQGPPTQQPPNKKRKRVWGFKEDPFVYFRDDEPIWPEIRDYYGFDVLNAKDLFSRTTEDKKKNIYLSSSGIRNILTSNESGIKIINTGVKILIRTDNRGTECSYRLSQEGAHVTALLMKKRKVKIQKEDLVKLLMIDEGEPPAEIEGLSVETKEELKTLTTGSVMLEYHHKDPSFTIYLASWKGNASLRAYVSRQERIHYLTMVGADVSKFVTNKFLAKVPEAEEQVNDNADQIEEDLIPKIEPPESSGSNCEVKSEE</sequence>
<dbReference type="PANTHER" id="PTHR22808:SF1">
    <property type="entry name" value="RNA CYTOSINE-C(5)-METHYLTRANSFERASE NSUN2-RELATED"/>
    <property type="match status" value="1"/>
</dbReference>
<dbReference type="GO" id="GO:0030488">
    <property type="term" value="P:tRNA methylation"/>
    <property type="evidence" value="ECO:0007669"/>
    <property type="project" value="TreeGrafter"/>
</dbReference>
<dbReference type="GO" id="GO:0005737">
    <property type="term" value="C:cytoplasm"/>
    <property type="evidence" value="ECO:0007669"/>
    <property type="project" value="TreeGrafter"/>
</dbReference>
<dbReference type="InterPro" id="IPR057286">
    <property type="entry name" value="PUA_NSUN2"/>
</dbReference>
<keyword evidence="15" id="KW-1185">Reference proteome</keyword>
<feature type="region of interest" description="Disordered" evidence="12">
    <location>
        <begin position="660"/>
        <end position="694"/>
    </location>
</feature>
<evidence type="ECO:0000256" key="2">
    <source>
        <dbReference type="ARBA" id="ARBA00007494"/>
    </source>
</evidence>
<dbReference type="Gene3D" id="3.40.50.150">
    <property type="entry name" value="Vaccinia Virus protein VP39"/>
    <property type="match status" value="1"/>
</dbReference>
<name>A0AA88L049_ARTSF</name>
<dbReference type="AlphaFoldDB" id="A0AA88L049"/>
<keyword evidence="9 11" id="KW-0694">RNA-binding</keyword>
<dbReference type="GO" id="GO:0016428">
    <property type="term" value="F:tRNA (cytidine-5-)-methyltransferase activity"/>
    <property type="evidence" value="ECO:0007669"/>
    <property type="project" value="InterPro"/>
</dbReference>
<evidence type="ECO:0000256" key="1">
    <source>
        <dbReference type="ARBA" id="ARBA00004123"/>
    </source>
</evidence>
<keyword evidence="4" id="KW-0820">tRNA-binding</keyword>
<proteinExistence type="inferred from homology"/>
<evidence type="ECO:0000256" key="12">
    <source>
        <dbReference type="SAM" id="MobiDB-lite"/>
    </source>
</evidence>
<feature type="region of interest" description="Disordered" evidence="12">
    <location>
        <begin position="1"/>
        <end position="32"/>
    </location>
</feature>
<dbReference type="EMBL" id="JAVRJZ010000013">
    <property type="protein sequence ID" value="KAK2714073.1"/>
    <property type="molecule type" value="Genomic_DNA"/>
</dbReference>
<dbReference type="PANTHER" id="PTHR22808">
    <property type="entry name" value="NCL1 YEAST -RELATED NOL1/NOP2/FMU SUN DOMAIN-CONTAINING"/>
    <property type="match status" value="1"/>
</dbReference>
<dbReference type="EC" id="2.1.1.203" evidence="3"/>
<comment type="caution">
    <text evidence="14">The sequence shown here is derived from an EMBL/GenBank/DDBJ whole genome shotgun (WGS) entry which is preliminary data.</text>
</comment>
<keyword evidence="6 11" id="KW-0808">Transferase</keyword>
<dbReference type="GO" id="GO:0000049">
    <property type="term" value="F:tRNA binding"/>
    <property type="evidence" value="ECO:0007669"/>
    <property type="project" value="UniProtKB-KW"/>
</dbReference>
<evidence type="ECO:0000256" key="8">
    <source>
        <dbReference type="ARBA" id="ARBA00022694"/>
    </source>
</evidence>
<dbReference type="PROSITE" id="PS01153">
    <property type="entry name" value="NOL1_NOP2_SUN"/>
    <property type="match status" value="1"/>
</dbReference>
<reference evidence="14" key="1">
    <citation type="submission" date="2023-07" db="EMBL/GenBank/DDBJ databases">
        <title>Chromosome-level genome assembly of Artemia franciscana.</title>
        <authorList>
            <person name="Jo E."/>
        </authorList>
    </citation>
    <scope>NUCLEOTIDE SEQUENCE</scope>
    <source>
        <tissue evidence="14">Whole body</tissue>
    </source>
</reference>
<feature type="compositionally biased region" description="Acidic residues" evidence="12">
    <location>
        <begin position="660"/>
        <end position="673"/>
    </location>
</feature>
<accession>A0AA88L049</accession>
<dbReference type="InterPro" id="IPR001678">
    <property type="entry name" value="MeTrfase_RsmB-F_NOP2_dom"/>
</dbReference>
<feature type="compositionally biased region" description="Polar residues" evidence="12">
    <location>
        <begin position="683"/>
        <end position="694"/>
    </location>
</feature>
<dbReference type="InterPro" id="IPR057285">
    <property type="entry name" value="Pre-PUA_NSUN2"/>
</dbReference>
<comment type="subcellular location">
    <subcellularLocation>
        <location evidence="1">Nucleus</location>
    </subcellularLocation>
</comment>
<keyword evidence="8" id="KW-0819">tRNA processing</keyword>
<feature type="active site" description="Nucleophile" evidence="11">
    <location>
        <position position="313"/>
    </location>
</feature>
<dbReference type="InterPro" id="IPR029063">
    <property type="entry name" value="SAM-dependent_MTases_sf"/>
</dbReference>
<feature type="binding site" evidence="11">
    <location>
        <position position="260"/>
    </location>
    <ligand>
        <name>S-adenosyl-L-methionine</name>
        <dbReference type="ChEBI" id="CHEBI:59789"/>
    </ligand>
</feature>
<feature type="domain" description="SAM-dependent MTase RsmB/NOP-type" evidence="13">
    <location>
        <begin position="59"/>
        <end position="421"/>
    </location>
</feature>
<dbReference type="Proteomes" id="UP001187531">
    <property type="component" value="Unassembled WGS sequence"/>
</dbReference>
<evidence type="ECO:0000256" key="5">
    <source>
        <dbReference type="ARBA" id="ARBA00022603"/>
    </source>
</evidence>
<dbReference type="InterPro" id="IPR023270">
    <property type="entry name" value="RCMT_NCL1"/>
</dbReference>
<keyword evidence="7 11" id="KW-0949">S-adenosyl-L-methionine</keyword>
<feature type="binding site" evidence="11">
    <location>
        <position position="206"/>
    </location>
    <ligand>
        <name>S-adenosyl-L-methionine</name>
        <dbReference type="ChEBI" id="CHEBI:59789"/>
    </ligand>
</feature>
<dbReference type="Pfam" id="PF25378">
    <property type="entry name" value="PUA_NSUN2"/>
    <property type="match status" value="1"/>
</dbReference>
<dbReference type="PRINTS" id="PR02008">
    <property type="entry name" value="RCMTFAMILY"/>
</dbReference>
<gene>
    <name evidence="14" type="ORF">QYM36_008607</name>
</gene>
<keyword evidence="10" id="KW-0539">Nucleus</keyword>
<feature type="region of interest" description="Disordered" evidence="12">
    <location>
        <begin position="429"/>
        <end position="450"/>
    </location>
</feature>
<evidence type="ECO:0000256" key="10">
    <source>
        <dbReference type="ARBA" id="ARBA00023242"/>
    </source>
</evidence>
<dbReference type="InterPro" id="IPR018314">
    <property type="entry name" value="RsmB/NOL1/NOP2-like_CS"/>
</dbReference>
<protein>
    <recommendedName>
        <fullName evidence="3">tRNA (cytosine(34)-C(5))-methyltransferase</fullName>
        <ecNumber evidence="3">2.1.1.203</ecNumber>
    </recommendedName>
</protein>
<dbReference type="InterPro" id="IPR023267">
    <property type="entry name" value="RCMT"/>
</dbReference>
<dbReference type="InterPro" id="IPR049560">
    <property type="entry name" value="MeTrfase_RsmB-F_NOP2_cat"/>
</dbReference>
<evidence type="ECO:0000256" key="9">
    <source>
        <dbReference type="ARBA" id="ARBA00022884"/>
    </source>
</evidence>
<dbReference type="SUPFAM" id="SSF53335">
    <property type="entry name" value="S-adenosyl-L-methionine-dependent methyltransferases"/>
    <property type="match status" value="1"/>
</dbReference>
<keyword evidence="5 11" id="KW-0489">Methyltransferase</keyword>
<comment type="similarity">
    <text evidence="2 11">Belongs to the class I-like SAM-binding methyltransferase superfamily. RsmB/NOP family.</text>
</comment>
<evidence type="ECO:0000256" key="7">
    <source>
        <dbReference type="ARBA" id="ARBA00022691"/>
    </source>
</evidence>
<feature type="binding site" evidence="11">
    <location>
        <begin position="175"/>
        <end position="181"/>
    </location>
    <ligand>
        <name>S-adenosyl-L-methionine</name>
        <dbReference type="ChEBI" id="CHEBI:59789"/>
    </ligand>
</feature>
<evidence type="ECO:0000256" key="4">
    <source>
        <dbReference type="ARBA" id="ARBA00022555"/>
    </source>
</evidence>
<evidence type="ECO:0000259" key="13">
    <source>
        <dbReference type="PROSITE" id="PS51686"/>
    </source>
</evidence>
<dbReference type="PRINTS" id="PR02011">
    <property type="entry name" value="RCMTNCL1"/>
</dbReference>
<evidence type="ECO:0000256" key="3">
    <source>
        <dbReference type="ARBA" id="ARBA00012629"/>
    </source>
</evidence>
<evidence type="ECO:0000256" key="6">
    <source>
        <dbReference type="ARBA" id="ARBA00022679"/>
    </source>
</evidence>
<dbReference type="Pfam" id="PF01189">
    <property type="entry name" value="Methyltr_RsmB-F"/>
    <property type="match status" value="1"/>
</dbReference>
<evidence type="ECO:0000256" key="11">
    <source>
        <dbReference type="PROSITE-ProRule" id="PRU01023"/>
    </source>
</evidence>
<evidence type="ECO:0000313" key="14">
    <source>
        <dbReference type="EMBL" id="KAK2714073.1"/>
    </source>
</evidence>
<feature type="binding site" evidence="11">
    <location>
        <position position="233"/>
    </location>
    <ligand>
        <name>S-adenosyl-L-methionine</name>
        <dbReference type="ChEBI" id="CHEBI:59789"/>
    </ligand>
</feature>
<dbReference type="PROSITE" id="PS51686">
    <property type="entry name" value="SAM_MT_RSMB_NOP"/>
    <property type="match status" value="1"/>
</dbReference>
<dbReference type="Pfam" id="PF25376">
    <property type="entry name" value="Pre-PUA_NSUN2"/>
    <property type="match status" value="1"/>
</dbReference>
<feature type="compositionally biased region" description="Basic and acidic residues" evidence="12">
    <location>
        <begin position="10"/>
        <end position="32"/>
    </location>
</feature>
<organism evidence="14 15">
    <name type="scientific">Artemia franciscana</name>
    <name type="common">Brine shrimp</name>
    <name type="synonym">Artemia sanfranciscana</name>
    <dbReference type="NCBI Taxonomy" id="6661"/>
    <lineage>
        <taxon>Eukaryota</taxon>
        <taxon>Metazoa</taxon>
        <taxon>Ecdysozoa</taxon>
        <taxon>Arthropoda</taxon>
        <taxon>Crustacea</taxon>
        <taxon>Branchiopoda</taxon>
        <taxon>Anostraca</taxon>
        <taxon>Artemiidae</taxon>
        <taxon>Artemia</taxon>
    </lineage>
</organism>